<sequence>MSFLRWAGSKKQLGDILENCWYAAQTLGGSGRYIEAFCGSASLFFRLKPKAGILIDVNQPLVEMYEVVKTSPRKLSALINEFPIGESFYYELRDSGEYQGSKLSRAARFIYLNRFCFNGLYRTNREGKFNVPFGAGRNGSLPTLDQLLQASQSLRDVRVLNDDFSVIRKNVKKGDFVYLDPPYAKRNHSLDLQYGPDVFGVDDLSRLYSLLEYIDKKGAYFVFSYVQCDEVKEFVKTWAPFEVQVKRTIAADISKRGRATELLISNI</sequence>
<dbReference type="PANTHER" id="PTHR30481:SF3">
    <property type="entry name" value="DNA ADENINE METHYLASE"/>
    <property type="match status" value="1"/>
</dbReference>
<keyword evidence="10" id="KW-1185">Reference proteome</keyword>
<comment type="similarity">
    <text evidence="1 8">Belongs to the N(4)/N(6)-methyltransferase family.</text>
</comment>
<feature type="binding site" evidence="7">
    <location>
        <position position="56"/>
    </location>
    <ligand>
        <name>S-adenosyl-L-methionine</name>
        <dbReference type="ChEBI" id="CHEBI:59789"/>
    </ligand>
</feature>
<dbReference type="SUPFAM" id="SSF53335">
    <property type="entry name" value="S-adenosyl-L-methionine-dependent methyltransferases"/>
    <property type="match status" value="1"/>
</dbReference>
<dbReference type="InterPro" id="IPR012263">
    <property type="entry name" value="M_m6A_EcoRV"/>
</dbReference>
<accession>A0A7X2IU29</accession>
<dbReference type="EMBL" id="WKJJ01000023">
    <property type="protein sequence ID" value="MRV75802.1"/>
    <property type="molecule type" value="Genomic_DNA"/>
</dbReference>
<keyword evidence="5 8" id="KW-0949">S-adenosyl-L-methionine</keyword>
<evidence type="ECO:0000256" key="6">
    <source>
        <dbReference type="ARBA" id="ARBA00047942"/>
    </source>
</evidence>
<evidence type="ECO:0000256" key="5">
    <source>
        <dbReference type="ARBA" id="ARBA00022691"/>
    </source>
</evidence>
<feature type="binding site" evidence="7">
    <location>
        <position position="10"/>
    </location>
    <ligand>
        <name>S-adenosyl-L-methionine</name>
        <dbReference type="ChEBI" id="CHEBI:59789"/>
    </ligand>
</feature>
<evidence type="ECO:0000256" key="8">
    <source>
        <dbReference type="RuleBase" id="RU361257"/>
    </source>
</evidence>
<dbReference type="PROSITE" id="PS00092">
    <property type="entry name" value="N6_MTASE"/>
    <property type="match status" value="1"/>
</dbReference>
<name>A0A7X2IU29_9BURK</name>
<dbReference type="AlphaFoldDB" id="A0A7X2IU29"/>
<comment type="catalytic activity">
    <reaction evidence="6 8">
        <text>a 2'-deoxyadenosine in DNA + S-adenosyl-L-methionine = an N(6)-methyl-2'-deoxyadenosine in DNA + S-adenosyl-L-homocysteine + H(+)</text>
        <dbReference type="Rhea" id="RHEA:15197"/>
        <dbReference type="Rhea" id="RHEA-COMP:12418"/>
        <dbReference type="Rhea" id="RHEA-COMP:12419"/>
        <dbReference type="ChEBI" id="CHEBI:15378"/>
        <dbReference type="ChEBI" id="CHEBI:57856"/>
        <dbReference type="ChEBI" id="CHEBI:59789"/>
        <dbReference type="ChEBI" id="CHEBI:90615"/>
        <dbReference type="ChEBI" id="CHEBI:90616"/>
        <dbReference type="EC" id="2.1.1.72"/>
    </reaction>
</comment>
<dbReference type="PIRSF" id="PIRSF000398">
    <property type="entry name" value="M_m6A_EcoRV"/>
    <property type="match status" value="1"/>
</dbReference>
<dbReference type="InterPro" id="IPR023095">
    <property type="entry name" value="Ade_MeTrfase_dom_2"/>
</dbReference>
<dbReference type="Gene3D" id="1.10.1020.10">
    <property type="entry name" value="Adenine-specific Methyltransferase, Domain 2"/>
    <property type="match status" value="1"/>
</dbReference>
<dbReference type="PANTHER" id="PTHR30481">
    <property type="entry name" value="DNA ADENINE METHYLASE"/>
    <property type="match status" value="1"/>
</dbReference>
<evidence type="ECO:0000256" key="3">
    <source>
        <dbReference type="ARBA" id="ARBA00022603"/>
    </source>
</evidence>
<proteinExistence type="inferred from homology"/>
<gene>
    <name evidence="9" type="ORF">GJ700_29225</name>
</gene>
<evidence type="ECO:0000256" key="4">
    <source>
        <dbReference type="ARBA" id="ARBA00022679"/>
    </source>
</evidence>
<reference evidence="9 10" key="1">
    <citation type="submission" date="2019-11" db="EMBL/GenBank/DDBJ databases">
        <title>Novel species isolated from a subtropical stream in China.</title>
        <authorList>
            <person name="Lu H."/>
        </authorList>
    </citation>
    <scope>NUCLEOTIDE SEQUENCE [LARGE SCALE GENOMIC DNA]</scope>
    <source>
        <strain evidence="9 10">FT92W</strain>
    </source>
</reference>
<dbReference type="Gene3D" id="3.40.50.150">
    <property type="entry name" value="Vaccinia Virus protein VP39"/>
    <property type="match status" value="1"/>
</dbReference>
<dbReference type="InterPro" id="IPR002052">
    <property type="entry name" value="DNA_methylase_N6_adenine_CS"/>
</dbReference>
<dbReference type="GO" id="GO:0009307">
    <property type="term" value="P:DNA restriction-modification system"/>
    <property type="evidence" value="ECO:0007669"/>
    <property type="project" value="InterPro"/>
</dbReference>
<dbReference type="GO" id="GO:1904047">
    <property type="term" value="F:S-adenosyl-L-methionine binding"/>
    <property type="evidence" value="ECO:0007669"/>
    <property type="project" value="TreeGrafter"/>
</dbReference>
<dbReference type="NCBIfam" id="TIGR00571">
    <property type="entry name" value="dam"/>
    <property type="match status" value="1"/>
</dbReference>
<dbReference type="GO" id="GO:0032259">
    <property type="term" value="P:methylation"/>
    <property type="evidence" value="ECO:0007669"/>
    <property type="project" value="UniProtKB-KW"/>
</dbReference>
<evidence type="ECO:0000256" key="1">
    <source>
        <dbReference type="ARBA" id="ARBA00006594"/>
    </source>
</evidence>
<feature type="binding site" evidence="7">
    <location>
        <position position="180"/>
    </location>
    <ligand>
        <name>S-adenosyl-L-methionine</name>
        <dbReference type="ChEBI" id="CHEBI:59789"/>
    </ligand>
</feature>
<evidence type="ECO:0000256" key="7">
    <source>
        <dbReference type="PIRSR" id="PIRSR000398-1"/>
    </source>
</evidence>
<evidence type="ECO:0000256" key="2">
    <source>
        <dbReference type="ARBA" id="ARBA00011900"/>
    </source>
</evidence>
<evidence type="ECO:0000313" key="9">
    <source>
        <dbReference type="EMBL" id="MRV75802.1"/>
    </source>
</evidence>
<dbReference type="PRINTS" id="PR00505">
    <property type="entry name" value="D12N6MTFRASE"/>
</dbReference>
<dbReference type="InterPro" id="IPR029063">
    <property type="entry name" value="SAM-dependent_MTases_sf"/>
</dbReference>
<dbReference type="Proteomes" id="UP000446768">
    <property type="component" value="Unassembled WGS sequence"/>
</dbReference>
<feature type="binding site" evidence="7">
    <location>
        <position position="6"/>
    </location>
    <ligand>
        <name>S-adenosyl-L-methionine</name>
        <dbReference type="ChEBI" id="CHEBI:59789"/>
    </ligand>
</feature>
<protein>
    <recommendedName>
        <fullName evidence="2 8">Site-specific DNA-methyltransferase (adenine-specific)</fullName>
        <ecNumber evidence="2 8">2.1.1.72</ecNumber>
    </recommendedName>
</protein>
<evidence type="ECO:0000313" key="10">
    <source>
        <dbReference type="Proteomes" id="UP000446768"/>
    </source>
</evidence>
<keyword evidence="3 8" id="KW-0489">Methyltransferase</keyword>
<keyword evidence="4 8" id="KW-0808">Transferase</keyword>
<dbReference type="GO" id="GO:0043565">
    <property type="term" value="F:sequence-specific DNA binding"/>
    <property type="evidence" value="ECO:0007669"/>
    <property type="project" value="TreeGrafter"/>
</dbReference>
<dbReference type="GO" id="GO:0006298">
    <property type="term" value="P:mismatch repair"/>
    <property type="evidence" value="ECO:0007669"/>
    <property type="project" value="TreeGrafter"/>
</dbReference>
<dbReference type="GO" id="GO:0009007">
    <property type="term" value="F:site-specific DNA-methyltransferase (adenine-specific) activity"/>
    <property type="evidence" value="ECO:0007669"/>
    <property type="project" value="UniProtKB-UniRule"/>
</dbReference>
<comment type="caution">
    <text evidence="9">The sequence shown here is derived from an EMBL/GenBank/DDBJ whole genome shotgun (WGS) entry which is preliminary data.</text>
</comment>
<dbReference type="RefSeq" id="WP_154380678.1">
    <property type="nucleotide sequence ID" value="NZ_WKJJ01000023.1"/>
</dbReference>
<dbReference type="InterPro" id="IPR012327">
    <property type="entry name" value="MeTrfase_D12"/>
</dbReference>
<organism evidence="9 10">
    <name type="scientific">Pseudoduganella rivuli</name>
    <dbReference type="NCBI Taxonomy" id="2666085"/>
    <lineage>
        <taxon>Bacteria</taxon>
        <taxon>Pseudomonadati</taxon>
        <taxon>Pseudomonadota</taxon>
        <taxon>Betaproteobacteria</taxon>
        <taxon>Burkholderiales</taxon>
        <taxon>Oxalobacteraceae</taxon>
        <taxon>Telluria group</taxon>
        <taxon>Pseudoduganella</taxon>
    </lineage>
</organism>
<dbReference type="Pfam" id="PF02086">
    <property type="entry name" value="MethyltransfD12"/>
    <property type="match status" value="1"/>
</dbReference>
<dbReference type="EC" id="2.1.1.72" evidence="2 8"/>